<comment type="caution">
    <text evidence="4">The sequence shown here is derived from an EMBL/GenBank/DDBJ whole genome shotgun (WGS) entry which is preliminary data.</text>
</comment>
<feature type="domain" description="HTH CENPB-type" evidence="3">
    <location>
        <begin position="46"/>
        <end position="91"/>
    </location>
</feature>
<dbReference type="Pfam" id="PF03221">
    <property type="entry name" value="HTH_Tnp_Tc5"/>
    <property type="match status" value="1"/>
</dbReference>
<accession>A0A9N9I0H3</accession>
<evidence type="ECO:0000256" key="2">
    <source>
        <dbReference type="SAM" id="MobiDB-lite"/>
    </source>
</evidence>
<keyword evidence="1" id="KW-0238">DNA-binding</keyword>
<evidence type="ECO:0000313" key="5">
    <source>
        <dbReference type="Proteomes" id="UP000789405"/>
    </source>
</evidence>
<proteinExistence type="predicted"/>
<sequence>MLLHISKLTEDVFKNGGSKKKTLKPLKTININQVRVLEGRGRKVTYPILEKELLKFIKKRREERGAVTTSMIIKKAKELGKVLDAKDLKFSRDIPIVVRNFLQSSREKIYNIDKKFGLSFDETPMYFDMPRDSTIDFKVATAPSTCMTGDLMISTYIPRVIRARPNGFFKSKGILFVDEHRSYIHDDVLKALNIEGLEVLQIPGGTTSVLQPPDVSMDKEKQEHTKKGNLKKVSYELVCELIAKTWREISTNILVKSFEATGLILNPNGSEDNKLSKCLRAITENNPDESLIEDTHSENKSNYNNDGAWDYNDSNDTEPDYDNNTEPDYDNESITGNEAMQIDLDYESFMDNEAMQMYESMDLD</sequence>
<evidence type="ECO:0000259" key="3">
    <source>
        <dbReference type="Pfam" id="PF03221"/>
    </source>
</evidence>
<feature type="region of interest" description="Disordered" evidence="2">
    <location>
        <begin position="289"/>
        <end position="333"/>
    </location>
</feature>
<dbReference type="Proteomes" id="UP000789405">
    <property type="component" value="Unassembled WGS sequence"/>
</dbReference>
<organism evidence="4 5">
    <name type="scientific">Dentiscutata erythropus</name>
    <dbReference type="NCBI Taxonomy" id="1348616"/>
    <lineage>
        <taxon>Eukaryota</taxon>
        <taxon>Fungi</taxon>
        <taxon>Fungi incertae sedis</taxon>
        <taxon>Mucoromycota</taxon>
        <taxon>Glomeromycotina</taxon>
        <taxon>Glomeromycetes</taxon>
        <taxon>Diversisporales</taxon>
        <taxon>Gigasporaceae</taxon>
        <taxon>Dentiscutata</taxon>
    </lineage>
</organism>
<dbReference type="AlphaFoldDB" id="A0A9N9I0H3"/>
<dbReference type="InterPro" id="IPR006600">
    <property type="entry name" value="HTH_CenpB_DNA-bd_dom"/>
</dbReference>
<name>A0A9N9I0H3_9GLOM</name>
<evidence type="ECO:0000313" key="4">
    <source>
        <dbReference type="EMBL" id="CAG8715024.1"/>
    </source>
</evidence>
<dbReference type="GO" id="GO:0003677">
    <property type="term" value="F:DNA binding"/>
    <property type="evidence" value="ECO:0007669"/>
    <property type="project" value="UniProtKB-KW"/>
</dbReference>
<dbReference type="EMBL" id="CAJVPY010010062">
    <property type="protein sequence ID" value="CAG8715024.1"/>
    <property type="molecule type" value="Genomic_DNA"/>
</dbReference>
<protein>
    <submittedName>
        <fullName evidence="4">1484_t:CDS:1</fullName>
    </submittedName>
</protein>
<feature type="compositionally biased region" description="Acidic residues" evidence="2">
    <location>
        <begin position="313"/>
        <end position="331"/>
    </location>
</feature>
<dbReference type="OrthoDB" id="2436459at2759"/>
<evidence type="ECO:0000256" key="1">
    <source>
        <dbReference type="ARBA" id="ARBA00023125"/>
    </source>
</evidence>
<gene>
    <name evidence="4" type="ORF">DERYTH_LOCUS13870</name>
</gene>
<keyword evidence="5" id="KW-1185">Reference proteome</keyword>
<dbReference type="Gene3D" id="1.10.10.60">
    <property type="entry name" value="Homeodomain-like"/>
    <property type="match status" value="1"/>
</dbReference>
<reference evidence="4" key="1">
    <citation type="submission" date="2021-06" db="EMBL/GenBank/DDBJ databases">
        <authorList>
            <person name="Kallberg Y."/>
            <person name="Tangrot J."/>
            <person name="Rosling A."/>
        </authorList>
    </citation>
    <scope>NUCLEOTIDE SEQUENCE</scope>
    <source>
        <strain evidence="4">MA453B</strain>
    </source>
</reference>